<dbReference type="EMBL" id="JAAIJQ010000037">
    <property type="protein sequence ID" value="NEV62870.1"/>
    <property type="molecule type" value="Genomic_DNA"/>
</dbReference>
<dbReference type="Proteomes" id="UP000483379">
    <property type="component" value="Unassembled WGS sequence"/>
</dbReference>
<reference evidence="2 3" key="1">
    <citation type="submission" date="2020-02" db="EMBL/GenBank/DDBJ databases">
        <title>Genome sequences of Thiorhodococcus mannitoliphagus and Thiorhodococcus minor, purple sulfur photosynthetic bacteria in the gammaproteobacterial family, Chromatiaceae.</title>
        <authorList>
            <person name="Aviles F.A."/>
            <person name="Meyer T.E."/>
            <person name="Kyndt J.A."/>
        </authorList>
    </citation>
    <scope>NUCLEOTIDE SEQUENCE [LARGE SCALE GENOMIC DNA]</scope>
    <source>
        <strain evidence="2 3">DSM 11518</strain>
    </source>
</reference>
<dbReference type="InterPro" id="IPR029063">
    <property type="entry name" value="SAM-dependent_MTases_sf"/>
</dbReference>
<dbReference type="GO" id="GO:0032259">
    <property type="term" value="P:methylation"/>
    <property type="evidence" value="ECO:0007669"/>
    <property type="project" value="UniProtKB-KW"/>
</dbReference>
<dbReference type="SUPFAM" id="SSF53335">
    <property type="entry name" value="S-adenosyl-L-methionine-dependent methyltransferases"/>
    <property type="match status" value="1"/>
</dbReference>
<dbReference type="Gene3D" id="3.40.50.150">
    <property type="entry name" value="Vaccinia Virus protein VP39"/>
    <property type="match status" value="1"/>
</dbReference>
<gene>
    <name evidence="2" type="ORF">G3446_13375</name>
</gene>
<organism evidence="2 3">
    <name type="scientific">Thiorhodococcus minor</name>
    <dbReference type="NCBI Taxonomy" id="57489"/>
    <lineage>
        <taxon>Bacteria</taxon>
        <taxon>Pseudomonadati</taxon>
        <taxon>Pseudomonadota</taxon>
        <taxon>Gammaproteobacteria</taxon>
        <taxon>Chromatiales</taxon>
        <taxon>Chromatiaceae</taxon>
        <taxon>Thiorhodococcus</taxon>
    </lineage>
</organism>
<dbReference type="PANTHER" id="PTHR43464:SF94">
    <property type="entry name" value="MALONYL-[ACYL-CARRIER PROTEIN] O-METHYLTRANSFERASE"/>
    <property type="match status" value="1"/>
</dbReference>
<dbReference type="GO" id="GO:0008168">
    <property type="term" value="F:methyltransferase activity"/>
    <property type="evidence" value="ECO:0007669"/>
    <property type="project" value="UniProtKB-KW"/>
</dbReference>
<comment type="caution">
    <text evidence="2">The sequence shown here is derived from an EMBL/GenBank/DDBJ whole genome shotgun (WGS) entry which is preliminary data.</text>
</comment>
<dbReference type="InterPro" id="IPR013217">
    <property type="entry name" value="Methyltransf_12"/>
</dbReference>
<protein>
    <submittedName>
        <fullName evidence="2">Methyltransferase domain-containing protein</fullName>
    </submittedName>
</protein>
<proteinExistence type="predicted"/>
<dbReference type="PANTHER" id="PTHR43464">
    <property type="entry name" value="METHYLTRANSFERASE"/>
    <property type="match status" value="1"/>
</dbReference>
<name>A0A6M0JZF6_9GAMM</name>
<keyword evidence="2" id="KW-0808">Transferase</keyword>
<feature type="domain" description="Methyltransferase type 12" evidence="1">
    <location>
        <begin position="39"/>
        <end position="134"/>
    </location>
</feature>
<dbReference type="Pfam" id="PF08242">
    <property type="entry name" value="Methyltransf_12"/>
    <property type="match status" value="1"/>
</dbReference>
<keyword evidence="2" id="KW-0489">Methyltransferase</keyword>
<dbReference type="CDD" id="cd02440">
    <property type="entry name" value="AdoMet_MTases"/>
    <property type="match status" value="1"/>
</dbReference>
<sequence>MGYIHGYSGREAERLSDQAVILRPFLHRDLRFPAGSRVLEPGCGSGRQSLALLEDNPGIHLTCLDVDAGQLDLARARLAGWERSLRFVHGDLGRDPLTGEVFDHVFVCFLLEHLKRPETALARLRGMLRVGGTLTLIEGDHGSFRFQPETPASRAVWDALIAEQRRLGGDPMIGRRLRGLLTAAGFSEVGVAPILIYADAGDPVLREGFMRRIIVPMVDGVRARALAGGFDARLWERGIEDLLAADSGDGSCYYLFFEAVGTKGTQGESG</sequence>
<dbReference type="Gene3D" id="6.10.140.1580">
    <property type="match status" value="1"/>
</dbReference>
<dbReference type="RefSeq" id="WP_164453335.1">
    <property type="nucleotide sequence ID" value="NZ_JAAIJQ010000037.1"/>
</dbReference>
<evidence type="ECO:0000313" key="2">
    <source>
        <dbReference type="EMBL" id="NEV62870.1"/>
    </source>
</evidence>
<evidence type="ECO:0000313" key="3">
    <source>
        <dbReference type="Proteomes" id="UP000483379"/>
    </source>
</evidence>
<keyword evidence="3" id="KW-1185">Reference proteome</keyword>
<evidence type="ECO:0000259" key="1">
    <source>
        <dbReference type="Pfam" id="PF08242"/>
    </source>
</evidence>
<accession>A0A6M0JZF6</accession>
<dbReference type="AlphaFoldDB" id="A0A6M0JZF6"/>